<comment type="caution">
    <text evidence="1">The sequence shown here is derived from an EMBL/GenBank/DDBJ whole genome shotgun (WGS) entry which is preliminary data.</text>
</comment>
<organism evidence="1 2">
    <name type="scientific">Paenibacillus nasutitermitis</name>
    <dbReference type="NCBI Taxonomy" id="1652958"/>
    <lineage>
        <taxon>Bacteria</taxon>
        <taxon>Bacillati</taxon>
        <taxon>Bacillota</taxon>
        <taxon>Bacilli</taxon>
        <taxon>Bacillales</taxon>
        <taxon>Paenibacillaceae</taxon>
        <taxon>Paenibacillus</taxon>
    </lineage>
</organism>
<dbReference type="Proteomes" id="UP000612456">
    <property type="component" value="Unassembled WGS sequence"/>
</dbReference>
<reference evidence="1" key="1">
    <citation type="journal article" date="2014" name="Int. J. Syst. Evol. Microbiol.">
        <title>Complete genome sequence of Corynebacterium casei LMG S-19264T (=DSM 44701T), isolated from a smear-ripened cheese.</title>
        <authorList>
            <consortium name="US DOE Joint Genome Institute (JGI-PGF)"/>
            <person name="Walter F."/>
            <person name="Albersmeier A."/>
            <person name="Kalinowski J."/>
            <person name="Ruckert C."/>
        </authorList>
    </citation>
    <scope>NUCLEOTIDE SEQUENCE</scope>
    <source>
        <strain evidence="1">CGMCC 1.15178</strain>
    </source>
</reference>
<reference evidence="1" key="2">
    <citation type="submission" date="2020-09" db="EMBL/GenBank/DDBJ databases">
        <authorList>
            <person name="Sun Q."/>
            <person name="Zhou Y."/>
        </authorList>
    </citation>
    <scope>NUCLEOTIDE SEQUENCE</scope>
    <source>
        <strain evidence="1">CGMCC 1.15178</strain>
    </source>
</reference>
<name>A0A916ZD57_9BACL</name>
<sequence length="49" mass="5214">MSAIYFHRLTREDIARMSKAGCIGAAGVLAGRHVVLTGKDGYIDPGQLP</sequence>
<accession>A0A916ZD57</accession>
<protein>
    <submittedName>
        <fullName evidence="1">Uncharacterized protein</fullName>
    </submittedName>
</protein>
<proteinExistence type="predicted"/>
<dbReference type="RefSeq" id="WP_188997052.1">
    <property type="nucleotide sequence ID" value="NZ_BMHP01000004.1"/>
</dbReference>
<keyword evidence="2" id="KW-1185">Reference proteome</keyword>
<dbReference type="AlphaFoldDB" id="A0A916ZD57"/>
<dbReference type="EMBL" id="BMHP01000004">
    <property type="protein sequence ID" value="GGD89356.1"/>
    <property type="molecule type" value="Genomic_DNA"/>
</dbReference>
<gene>
    <name evidence="1" type="ORF">GCM10010911_54960</name>
</gene>
<evidence type="ECO:0000313" key="1">
    <source>
        <dbReference type="EMBL" id="GGD89356.1"/>
    </source>
</evidence>
<evidence type="ECO:0000313" key="2">
    <source>
        <dbReference type="Proteomes" id="UP000612456"/>
    </source>
</evidence>